<dbReference type="SUPFAM" id="SSF48452">
    <property type="entry name" value="TPR-like"/>
    <property type="match status" value="1"/>
</dbReference>
<dbReference type="PROSITE" id="PS50005">
    <property type="entry name" value="TPR"/>
    <property type="match status" value="1"/>
</dbReference>
<dbReference type="PROSITE" id="PS51257">
    <property type="entry name" value="PROKAR_LIPOPROTEIN"/>
    <property type="match status" value="1"/>
</dbReference>
<dbReference type="Pfam" id="PF13181">
    <property type="entry name" value="TPR_8"/>
    <property type="match status" value="1"/>
</dbReference>
<dbReference type="RefSeq" id="WP_066624489.1">
    <property type="nucleotide sequence ID" value="NZ_JBHSYQ010000016.1"/>
</dbReference>
<evidence type="ECO:0000313" key="2">
    <source>
        <dbReference type="EMBL" id="MFC7000047.1"/>
    </source>
</evidence>
<sequence length="217" mass="25195">MKSILPLLVSIILIASCSTQKEQINLLPMYGHAKKKPYQLEADKAFLERVDKEFSNRKEASEHYSELAWGYYEKGDLATAMRRFNQAWLLDSLNCQPYWGFGNIYGIQGKVEESIDFLKKAMELNCTNPGILEAFTSNWLELYVRRKDNQYLDNAEKSISESLKSDPTNARILYQKAEYFYHRENFDSAYVYADKAIKIDSSSVSSEFMQILKTKKK</sequence>
<organism evidence="2 3">
    <name type="scientific">Rufibacter roseus</name>
    <dbReference type="NCBI Taxonomy" id="1567108"/>
    <lineage>
        <taxon>Bacteria</taxon>
        <taxon>Pseudomonadati</taxon>
        <taxon>Bacteroidota</taxon>
        <taxon>Cytophagia</taxon>
        <taxon>Cytophagales</taxon>
        <taxon>Hymenobacteraceae</taxon>
        <taxon>Rufibacter</taxon>
    </lineage>
</organism>
<dbReference type="InterPro" id="IPR011990">
    <property type="entry name" value="TPR-like_helical_dom_sf"/>
</dbReference>
<evidence type="ECO:0000313" key="3">
    <source>
        <dbReference type="Proteomes" id="UP001596405"/>
    </source>
</evidence>
<accession>A0ABW2DTY4</accession>
<dbReference type="Proteomes" id="UP001596405">
    <property type="component" value="Unassembled WGS sequence"/>
</dbReference>
<dbReference type="InterPro" id="IPR019734">
    <property type="entry name" value="TPR_rpt"/>
</dbReference>
<keyword evidence="1" id="KW-0802">TPR repeat</keyword>
<keyword evidence="3" id="KW-1185">Reference proteome</keyword>
<evidence type="ECO:0000256" key="1">
    <source>
        <dbReference type="PROSITE-ProRule" id="PRU00339"/>
    </source>
</evidence>
<comment type="caution">
    <text evidence="2">The sequence shown here is derived from an EMBL/GenBank/DDBJ whole genome shotgun (WGS) entry which is preliminary data.</text>
</comment>
<feature type="repeat" description="TPR" evidence="1">
    <location>
        <begin position="95"/>
        <end position="128"/>
    </location>
</feature>
<name>A0ABW2DTY4_9BACT</name>
<gene>
    <name evidence="2" type="ORF">ACFQHR_20600</name>
</gene>
<dbReference type="SMART" id="SM00028">
    <property type="entry name" value="TPR"/>
    <property type="match status" value="3"/>
</dbReference>
<dbReference type="EMBL" id="JBHSYQ010000016">
    <property type="protein sequence ID" value="MFC7000047.1"/>
    <property type="molecule type" value="Genomic_DNA"/>
</dbReference>
<reference evidence="3" key="1">
    <citation type="journal article" date="2019" name="Int. J. Syst. Evol. Microbiol.">
        <title>The Global Catalogue of Microorganisms (GCM) 10K type strain sequencing project: providing services to taxonomists for standard genome sequencing and annotation.</title>
        <authorList>
            <consortium name="The Broad Institute Genomics Platform"/>
            <consortium name="The Broad Institute Genome Sequencing Center for Infectious Disease"/>
            <person name="Wu L."/>
            <person name="Ma J."/>
        </authorList>
    </citation>
    <scope>NUCLEOTIDE SEQUENCE [LARGE SCALE GENOMIC DNA]</scope>
    <source>
        <strain evidence="3">CGMCC 4.7393</strain>
    </source>
</reference>
<proteinExistence type="predicted"/>
<dbReference type="Gene3D" id="1.25.40.10">
    <property type="entry name" value="Tetratricopeptide repeat domain"/>
    <property type="match status" value="2"/>
</dbReference>
<protein>
    <submittedName>
        <fullName evidence="2">Tetratricopeptide repeat protein</fullName>
    </submittedName>
</protein>